<dbReference type="Pfam" id="PF00356">
    <property type="entry name" value="LacI"/>
    <property type="match status" value="1"/>
</dbReference>
<dbReference type="SUPFAM" id="SSF53822">
    <property type="entry name" value="Periplasmic binding protein-like I"/>
    <property type="match status" value="1"/>
</dbReference>
<organism evidence="5 6">
    <name type="scientific">Photobacterium swingsii</name>
    <dbReference type="NCBI Taxonomy" id="680026"/>
    <lineage>
        <taxon>Bacteria</taxon>
        <taxon>Pseudomonadati</taxon>
        <taxon>Pseudomonadota</taxon>
        <taxon>Gammaproteobacteria</taxon>
        <taxon>Vibrionales</taxon>
        <taxon>Vibrionaceae</taxon>
        <taxon>Photobacterium</taxon>
    </lineage>
</organism>
<dbReference type="InterPro" id="IPR028082">
    <property type="entry name" value="Peripla_BP_I"/>
</dbReference>
<dbReference type="PRINTS" id="PR00036">
    <property type="entry name" value="HTHLACI"/>
</dbReference>
<dbReference type="CDD" id="cd01392">
    <property type="entry name" value="HTH_LacI"/>
    <property type="match status" value="1"/>
</dbReference>
<dbReference type="AlphaFoldDB" id="A0A0J8Y3U9"/>
<dbReference type="Proteomes" id="UP000240481">
    <property type="component" value="Unassembled WGS sequence"/>
</dbReference>
<dbReference type="GO" id="GO:0003700">
    <property type="term" value="F:DNA-binding transcription factor activity"/>
    <property type="evidence" value="ECO:0007669"/>
    <property type="project" value="TreeGrafter"/>
</dbReference>
<evidence type="ECO:0000313" key="6">
    <source>
        <dbReference type="Proteomes" id="UP000240481"/>
    </source>
</evidence>
<dbReference type="PROSITE" id="PS50932">
    <property type="entry name" value="HTH_LACI_2"/>
    <property type="match status" value="1"/>
</dbReference>
<dbReference type="InterPro" id="IPR046335">
    <property type="entry name" value="LacI/GalR-like_sensor"/>
</dbReference>
<dbReference type="STRING" id="680026.AB733_01040"/>
<name>A0A0J8Y3U9_9GAMM</name>
<reference evidence="5 6" key="1">
    <citation type="submission" date="2018-01" db="EMBL/GenBank/DDBJ databases">
        <title>Whole genome sequencing of Histamine producing bacteria.</title>
        <authorList>
            <person name="Butler K."/>
        </authorList>
    </citation>
    <scope>NUCLEOTIDE SEQUENCE [LARGE SCALE GENOMIC DNA]</scope>
    <source>
        <strain evidence="5 6">DSM 24669</strain>
    </source>
</reference>
<comment type="caution">
    <text evidence="5">The sequence shown here is derived from an EMBL/GenBank/DDBJ whole genome shotgun (WGS) entry which is preliminary data.</text>
</comment>
<sequence length="321" mass="36200">MATLKEIAKKADVSISTVSRVLNDDKTLSVKDGTRHRVLEIAEKLQYQFNKTKNEDIHSFLVIYNYGRDVEVDDPYYLSIRHGIEMQCDKLDISLTHQFKGEPLIKRSNITGVIVVGYGQEAINNANKLTDNICLVDFHDETSNYDSVNVNLRQLSRSVVDFFHNQGYQRVGFIGGYDEKNKVDIRESTFSLYGEYLGIVAQEDIYRGEFSSLSGYKLACEMLSKSDHPQALFIANDSIAVGVLRALNEKGIKVPEEIALVSVNDIPSAKFTSPPLTTVKIHSGMMGLQAVNMLVEKHRDGRQLPLQANINFELVFRETTR</sequence>
<dbReference type="PANTHER" id="PTHR30146">
    <property type="entry name" value="LACI-RELATED TRANSCRIPTIONAL REPRESSOR"/>
    <property type="match status" value="1"/>
</dbReference>
<dbReference type="Gene3D" id="1.10.260.40">
    <property type="entry name" value="lambda repressor-like DNA-binding domains"/>
    <property type="match status" value="1"/>
</dbReference>
<keyword evidence="2" id="KW-0238">DNA-binding</keyword>
<dbReference type="EMBL" id="PYLZ01000001">
    <property type="protein sequence ID" value="PSW26953.1"/>
    <property type="molecule type" value="Genomic_DNA"/>
</dbReference>
<gene>
    <name evidence="5" type="ORF">C9I94_02940</name>
</gene>
<dbReference type="CDD" id="cd01544">
    <property type="entry name" value="PBP1_GalR"/>
    <property type="match status" value="1"/>
</dbReference>
<keyword evidence="1" id="KW-0805">Transcription regulation</keyword>
<dbReference type="InterPro" id="IPR010982">
    <property type="entry name" value="Lambda_DNA-bd_dom_sf"/>
</dbReference>
<evidence type="ECO:0000256" key="2">
    <source>
        <dbReference type="ARBA" id="ARBA00023125"/>
    </source>
</evidence>
<proteinExistence type="predicted"/>
<accession>A0A0J8Y3U9</accession>
<dbReference type="Pfam" id="PF13377">
    <property type="entry name" value="Peripla_BP_3"/>
    <property type="match status" value="1"/>
</dbReference>
<keyword evidence="3" id="KW-0804">Transcription</keyword>
<dbReference type="SUPFAM" id="SSF47413">
    <property type="entry name" value="lambda repressor-like DNA-binding domains"/>
    <property type="match status" value="1"/>
</dbReference>
<dbReference type="GO" id="GO:0000976">
    <property type="term" value="F:transcription cis-regulatory region binding"/>
    <property type="evidence" value="ECO:0007669"/>
    <property type="project" value="TreeGrafter"/>
</dbReference>
<evidence type="ECO:0000256" key="3">
    <source>
        <dbReference type="ARBA" id="ARBA00023163"/>
    </source>
</evidence>
<dbReference type="PROSITE" id="PS00356">
    <property type="entry name" value="HTH_LACI_1"/>
    <property type="match status" value="1"/>
</dbReference>
<dbReference type="InterPro" id="IPR000843">
    <property type="entry name" value="HTH_LacI"/>
</dbReference>
<dbReference type="PANTHER" id="PTHR30146:SF149">
    <property type="entry name" value="HTH-TYPE TRANSCRIPTIONAL REGULATOR EBGR"/>
    <property type="match status" value="1"/>
</dbReference>
<evidence type="ECO:0000256" key="1">
    <source>
        <dbReference type="ARBA" id="ARBA00023015"/>
    </source>
</evidence>
<evidence type="ECO:0000313" key="5">
    <source>
        <dbReference type="EMBL" id="PSW26953.1"/>
    </source>
</evidence>
<dbReference type="OrthoDB" id="6619319at2"/>
<feature type="domain" description="HTH lacI-type" evidence="4">
    <location>
        <begin position="2"/>
        <end position="50"/>
    </location>
</feature>
<protein>
    <submittedName>
        <fullName evidence="5">Transcriptional regulator EbgR</fullName>
    </submittedName>
</protein>
<dbReference type="NCBIfam" id="NF007665">
    <property type="entry name" value="PRK10339.1"/>
    <property type="match status" value="1"/>
</dbReference>
<dbReference type="SMART" id="SM00354">
    <property type="entry name" value="HTH_LACI"/>
    <property type="match status" value="1"/>
</dbReference>
<keyword evidence="6" id="KW-1185">Reference proteome</keyword>
<dbReference type="RefSeq" id="WP_048897111.1">
    <property type="nucleotide sequence ID" value="NZ_AP024852.1"/>
</dbReference>
<evidence type="ECO:0000259" key="4">
    <source>
        <dbReference type="PROSITE" id="PS50932"/>
    </source>
</evidence>
<dbReference type="Gene3D" id="3.40.50.2300">
    <property type="match status" value="2"/>
</dbReference>